<proteinExistence type="predicted"/>
<evidence type="ECO:0000259" key="2">
    <source>
        <dbReference type="Pfam" id="PF03184"/>
    </source>
</evidence>
<feature type="region of interest" description="Disordered" evidence="1">
    <location>
        <begin position="120"/>
        <end position="174"/>
    </location>
</feature>
<evidence type="ECO:0000313" key="4">
    <source>
        <dbReference type="Proteomes" id="UP001209878"/>
    </source>
</evidence>
<feature type="domain" description="DDE-1" evidence="2">
    <location>
        <begin position="1"/>
        <end position="61"/>
    </location>
</feature>
<feature type="compositionally biased region" description="Basic and acidic residues" evidence="1">
    <location>
        <begin position="246"/>
        <end position="259"/>
    </location>
</feature>
<sequence>MDSHHSHETLAAITFARSKGIQRLVLPPHCTHRMQSLDTTFFKSLKTAYNNAVYSWMVTNPGRRMPFYDMAVVFNTAFNKSATHDKPVTGFRACGLWPYDSDVFTDDDFAAALLTGAHQATAGPSSDDVPTAGPLLDGSSTADPSCDRHPNAGHSSDEPPSAGPSYDDHATTDMPADETAASLPAVGCVASTPATTVIRDLIRNISPLSKIHQHVASRENRNQQPGCRHRRIKTHLRRKVKHLSSRVKEAGSRRGNDRCLRKKNR</sequence>
<evidence type="ECO:0000256" key="1">
    <source>
        <dbReference type="SAM" id="MobiDB-lite"/>
    </source>
</evidence>
<dbReference type="Proteomes" id="UP001209878">
    <property type="component" value="Unassembled WGS sequence"/>
</dbReference>
<feature type="region of interest" description="Disordered" evidence="1">
    <location>
        <begin position="245"/>
        <end position="265"/>
    </location>
</feature>
<dbReference type="GO" id="GO:0003676">
    <property type="term" value="F:nucleic acid binding"/>
    <property type="evidence" value="ECO:0007669"/>
    <property type="project" value="InterPro"/>
</dbReference>
<reference evidence="3" key="1">
    <citation type="journal article" date="2023" name="Mol. Biol. Evol.">
        <title>Third-Generation Sequencing Reveals the Adaptive Role of the Epigenome in Three Deep-Sea Polychaetes.</title>
        <authorList>
            <person name="Perez M."/>
            <person name="Aroh O."/>
            <person name="Sun Y."/>
            <person name="Lan Y."/>
            <person name="Juniper S.K."/>
            <person name="Young C.R."/>
            <person name="Angers B."/>
            <person name="Qian P.Y."/>
        </authorList>
    </citation>
    <scope>NUCLEOTIDE SEQUENCE</scope>
    <source>
        <strain evidence="3">R07B-5</strain>
    </source>
</reference>
<dbReference type="Pfam" id="PF03184">
    <property type="entry name" value="DDE_1"/>
    <property type="match status" value="1"/>
</dbReference>
<protein>
    <recommendedName>
        <fullName evidence="2">DDE-1 domain-containing protein</fullName>
    </recommendedName>
</protein>
<evidence type="ECO:0000313" key="3">
    <source>
        <dbReference type="EMBL" id="KAK2192623.1"/>
    </source>
</evidence>
<comment type="caution">
    <text evidence="3">The sequence shown here is derived from an EMBL/GenBank/DDBJ whole genome shotgun (WGS) entry which is preliminary data.</text>
</comment>
<keyword evidence="4" id="KW-1185">Reference proteome</keyword>
<gene>
    <name evidence="3" type="ORF">NP493_26g07051</name>
</gene>
<dbReference type="InterPro" id="IPR004875">
    <property type="entry name" value="DDE_SF_endonuclease_dom"/>
</dbReference>
<name>A0AAD9UK89_RIDPI</name>
<organism evidence="3 4">
    <name type="scientific">Ridgeia piscesae</name>
    <name type="common">Tubeworm</name>
    <dbReference type="NCBI Taxonomy" id="27915"/>
    <lineage>
        <taxon>Eukaryota</taxon>
        <taxon>Metazoa</taxon>
        <taxon>Spiralia</taxon>
        <taxon>Lophotrochozoa</taxon>
        <taxon>Annelida</taxon>
        <taxon>Polychaeta</taxon>
        <taxon>Sedentaria</taxon>
        <taxon>Canalipalpata</taxon>
        <taxon>Sabellida</taxon>
        <taxon>Siboglinidae</taxon>
        <taxon>Ridgeia</taxon>
    </lineage>
</organism>
<dbReference type="EMBL" id="JAODUO010000027">
    <property type="protein sequence ID" value="KAK2192623.1"/>
    <property type="molecule type" value="Genomic_DNA"/>
</dbReference>
<accession>A0AAD9UK89</accession>
<dbReference type="AlphaFoldDB" id="A0AAD9UK89"/>